<keyword evidence="3" id="KW-1185">Reference proteome</keyword>
<dbReference type="InterPro" id="IPR021938">
    <property type="entry name" value="DUF3553"/>
</dbReference>
<evidence type="ECO:0000313" key="3">
    <source>
        <dbReference type="Proteomes" id="UP000683493"/>
    </source>
</evidence>
<proteinExistence type="predicted"/>
<evidence type="ECO:0000256" key="1">
    <source>
        <dbReference type="SAM" id="MobiDB-lite"/>
    </source>
</evidence>
<dbReference type="Pfam" id="PF12073">
    <property type="entry name" value="DUF3553"/>
    <property type="match status" value="1"/>
</dbReference>
<protein>
    <submittedName>
        <fullName evidence="2">DUF3553 domain-containing protein</fullName>
    </submittedName>
</protein>
<accession>A0ABX8JK82</accession>
<dbReference type="Proteomes" id="UP000683493">
    <property type="component" value="Chromosome"/>
</dbReference>
<feature type="region of interest" description="Disordered" evidence="1">
    <location>
        <begin position="50"/>
        <end position="105"/>
    </location>
</feature>
<sequence>MSIKRGDVVSHCGASQWGVGKVVEVFPTRVTIHFNDGVVRKIVSSHLGNLQPAEPGSFQPVRAEEQKAPQKAALPRVKKSTALPKEKKIASLPKEKKSTRKGALS</sequence>
<reference evidence="2 3" key="1">
    <citation type="submission" date="2021-06" db="EMBL/GenBank/DDBJ databases">
        <title>Gemonas diversity in paddy soil.</title>
        <authorList>
            <person name="Liu G."/>
        </authorList>
    </citation>
    <scope>NUCLEOTIDE SEQUENCE [LARGE SCALE GENOMIC DNA]</scope>
    <source>
        <strain evidence="2 3">RG29</strain>
    </source>
</reference>
<name>A0ABX8JK82_9BACT</name>
<feature type="compositionally biased region" description="Basic and acidic residues" evidence="1">
    <location>
        <begin position="84"/>
        <end position="96"/>
    </location>
</feature>
<organism evidence="2 3">
    <name type="scientific">Geomonas diazotrophica</name>
    <dbReference type="NCBI Taxonomy" id="2843197"/>
    <lineage>
        <taxon>Bacteria</taxon>
        <taxon>Pseudomonadati</taxon>
        <taxon>Thermodesulfobacteriota</taxon>
        <taxon>Desulfuromonadia</taxon>
        <taxon>Geobacterales</taxon>
        <taxon>Geobacteraceae</taxon>
        <taxon>Geomonas</taxon>
    </lineage>
</organism>
<gene>
    <name evidence="2" type="ORF">KP005_05770</name>
</gene>
<evidence type="ECO:0000313" key="2">
    <source>
        <dbReference type="EMBL" id="QWV98794.1"/>
    </source>
</evidence>
<dbReference type="EMBL" id="CP076724">
    <property type="protein sequence ID" value="QWV98794.1"/>
    <property type="molecule type" value="Genomic_DNA"/>
</dbReference>